<keyword evidence="2" id="KW-1185">Reference proteome</keyword>
<name>A0A1M7AQQ6_9FIRM</name>
<sequence>MRYFEYEDFVEKVCELGFLMPKDKDIKGFPVLEDFVPESQWWTNNPDIDPWLWKDRAATEKRLAYGAFFNGKKGYIAPGFYSVFMDAFRPKVSMEERYEAGKLGLYEWKFWCLLTNEKRPIGTHEYRRMIDTGEKGKNALDAAVIRLQTTFDITIAGNMDMLDKEGHPYNKAVVYDMTDNWIPPMWLSVNPPMSHYEAVESIYKRLIDVSKGLDTAQSEKLFHKSQKLYASYS</sequence>
<evidence type="ECO:0000313" key="2">
    <source>
        <dbReference type="Proteomes" id="UP000184386"/>
    </source>
</evidence>
<reference evidence="1 2" key="1">
    <citation type="submission" date="2016-11" db="EMBL/GenBank/DDBJ databases">
        <authorList>
            <person name="Jaros S."/>
            <person name="Januszkiewicz K."/>
            <person name="Wedrychowicz H."/>
        </authorList>
    </citation>
    <scope>NUCLEOTIDE SEQUENCE [LARGE SCALE GENOMIC DNA]</scope>
    <source>
        <strain evidence="1 2">DSM 15929</strain>
    </source>
</reference>
<dbReference type="EMBL" id="FRAC01000033">
    <property type="protein sequence ID" value="SHL45063.1"/>
    <property type="molecule type" value="Genomic_DNA"/>
</dbReference>
<dbReference type="InterPro" id="IPR056298">
    <property type="entry name" value="AlkZ-rel"/>
</dbReference>
<dbReference type="OrthoDB" id="1067148at2"/>
<dbReference type="Proteomes" id="UP000184386">
    <property type="component" value="Unassembled WGS sequence"/>
</dbReference>
<evidence type="ECO:0000313" key="1">
    <source>
        <dbReference type="EMBL" id="SHL45063.1"/>
    </source>
</evidence>
<organism evidence="1 2">
    <name type="scientific">Anaerocolumna jejuensis DSM 15929</name>
    <dbReference type="NCBI Taxonomy" id="1121322"/>
    <lineage>
        <taxon>Bacteria</taxon>
        <taxon>Bacillati</taxon>
        <taxon>Bacillota</taxon>
        <taxon>Clostridia</taxon>
        <taxon>Lachnospirales</taxon>
        <taxon>Lachnospiraceae</taxon>
        <taxon>Anaerocolumna</taxon>
    </lineage>
</organism>
<gene>
    <name evidence="1" type="ORF">SAMN02745136_04931</name>
</gene>
<dbReference type="AlphaFoldDB" id="A0A1M7AQQ6"/>
<dbReference type="STRING" id="1121322.SAMN02745136_04931"/>
<protein>
    <submittedName>
        <fullName evidence="1">Uncharacterized protein</fullName>
    </submittedName>
</protein>
<dbReference type="RefSeq" id="WP_073279851.1">
    <property type="nucleotide sequence ID" value="NZ_FRAC01000033.1"/>
</dbReference>
<accession>A0A1M7AQQ6</accession>
<proteinExistence type="predicted"/>
<dbReference type="Pfam" id="PF24741">
    <property type="entry name" value="AlkZ-rel"/>
    <property type="match status" value="1"/>
</dbReference>